<evidence type="ECO:0000313" key="3">
    <source>
        <dbReference type="Proteomes" id="UP000507470"/>
    </source>
</evidence>
<dbReference type="AlphaFoldDB" id="A0A6J8CEI7"/>
<reference evidence="2 3" key="1">
    <citation type="submission" date="2020-06" db="EMBL/GenBank/DDBJ databases">
        <authorList>
            <person name="Li R."/>
            <person name="Bekaert M."/>
        </authorList>
    </citation>
    <scope>NUCLEOTIDE SEQUENCE [LARGE SCALE GENOMIC DNA]</scope>
    <source>
        <strain evidence="3">wild</strain>
    </source>
</reference>
<evidence type="ECO:0000313" key="2">
    <source>
        <dbReference type="EMBL" id="CAC5393836.1"/>
    </source>
</evidence>
<dbReference type="EMBL" id="CACVKT020005221">
    <property type="protein sequence ID" value="CAC5393836.1"/>
    <property type="molecule type" value="Genomic_DNA"/>
</dbReference>
<dbReference type="Proteomes" id="UP000507470">
    <property type="component" value="Unassembled WGS sequence"/>
</dbReference>
<gene>
    <name evidence="2" type="ORF">MCOR_28652</name>
</gene>
<feature type="region of interest" description="Disordered" evidence="1">
    <location>
        <begin position="209"/>
        <end position="241"/>
    </location>
</feature>
<name>A0A6J8CEI7_MYTCO</name>
<proteinExistence type="predicted"/>
<sequence>MKLFLRTDGVDLVVHEGDQLIIGSQGTVEVNGLPDVEEDDPYLEIINAVNSIPQETSETPFMKNSAVNSIIQPLPDSETIDAVNSILDMEQEPEEEQSEQAFMDNTSHCYELVGEPSEEENGWRHEVIIENEMMLQPSKPITNDAVVSEQSNDTIMYQEDGSATDSATETVDEVIPTVLVTEQPPQAMDTDDKNQTVLIINTEQIVQPPSNIVPEIQKPKEEPQIKSNPPLLESEEVKIRH</sequence>
<evidence type="ECO:0000256" key="1">
    <source>
        <dbReference type="SAM" id="MobiDB-lite"/>
    </source>
</evidence>
<protein>
    <submittedName>
        <fullName evidence="2">Uncharacterized protein</fullName>
    </submittedName>
</protein>
<organism evidence="2 3">
    <name type="scientific">Mytilus coruscus</name>
    <name type="common">Sea mussel</name>
    <dbReference type="NCBI Taxonomy" id="42192"/>
    <lineage>
        <taxon>Eukaryota</taxon>
        <taxon>Metazoa</taxon>
        <taxon>Spiralia</taxon>
        <taxon>Lophotrochozoa</taxon>
        <taxon>Mollusca</taxon>
        <taxon>Bivalvia</taxon>
        <taxon>Autobranchia</taxon>
        <taxon>Pteriomorphia</taxon>
        <taxon>Mytilida</taxon>
        <taxon>Mytiloidea</taxon>
        <taxon>Mytilidae</taxon>
        <taxon>Mytilinae</taxon>
        <taxon>Mytilus</taxon>
    </lineage>
</organism>
<keyword evidence="3" id="KW-1185">Reference proteome</keyword>
<accession>A0A6J8CEI7</accession>